<proteinExistence type="predicted"/>
<organism evidence="1 2">
    <name type="scientific">Halomonas gemina</name>
    <dbReference type="NCBI Taxonomy" id="2945105"/>
    <lineage>
        <taxon>Bacteria</taxon>
        <taxon>Pseudomonadati</taxon>
        <taxon>Pseudomonadota</taxon>
        <taxon>Gammaproteobacteria</taxon>
        <taxon>Oceanospirillales</taxon>
        <taxon>Halomonadaceae</taxon>
        <taxon>Halomonas</taxon>
    </lineage>
</organism>
<dbReference type="RefSeq" id="WP_250058864.1">
    <property type="nucleotide sequence ID" value="NZ_JAMJPK010000001.1"/>
</dbReference>
<evidence type="ECO:0000313" key="2">
    <source>
        <dbReference type="Proteomes" id="UP001165369"/>
    </source>
</evidence>
<keyword evidence="2" id="KW-1185">Reference proteome</keyword>
<reference evidence="1" key="1">
    <citation type="submission" date="2022-05" db="EMBL/GenBank/DDBJ databases">
        <title>Halomonas geminus sp. nov. and Halomonas llamarensis sp. nov. isolated from high-altitude salars of the Atacama Desert.</title>
        <authorList>
            <person name="Hintersatz C."/>
            <person name="Rojas L.A."/>
            <person name="Wei T.-S."/>
            <person name="Kutschke S."/>
            <person name="Lehmann F."/>
            <person name="Jain R."/>
            <person name="Pollmann K."/>
        </authorList>
    </citation>
    <scope>NUCLEOTIDE SEQUENCE</scope>
    <source>
        <strain evidence="1">ATCH28</strain>
    </source>
</reference>
<dbReference type="EMBL" id="JAMJPK010000001">
    <property type="protein sequence ID" value="MCL7938840.1"/>
    <property type="molecule type" value="Genomic_DNA"/>
</dbReference>
<protein>
    <submittedName>
        <fullName evidence="1">Uncharacterized protein</fullName>
    </submittedName>
</protein>
<comment type="caution">
    <text evidence="1">The sequence shown here is derived from an EMBL/GenBank/DDBJ whole genome shotgun (WGS) entry which is preliminary data.</text>
</comment>
<gene>
    <name evidence="1" type="ORF">M8009_00795</name>
</gene>
<dbReference type="Proteomes" id="UP001165369">
    <property type="component" value="Unassembled WGS sequence"/>
</dbReference>
<sequence>MARNLYRQFLQLIPRDPLLVGEVTSHNSDGTSTLELPGGGTLRARGQGVAVGLKAFVQGGAVVGEAPTLTDVTVEVGG</sequence>
<name>A0ABT0SXF8_9GAMM</name>
<accession>A0ABT0SXF8</accession>
<evidence type="ECO:0000313" key="1">
    <source>
        <dbReference type="EMBL" id="MCL7938840.1"/>
    </source>
</evidence>